<sequence>MSGLLRIDPILSSKDLKADPVTKDPISKFMLHFSHDVTADPISLDDIDDIVINGNGDKDLVLLEINEDDEKARLECMSPYYLMEVDHQIKNRQLILNLQGSKIKKIVISLSAQKIKSLLLNNLNGQVEYSSRDTVTTSIESFTISKNSTIAFHEYYRDPIKIVSTLNVNLKDESKLSFQGYNIHRLNANIENSLIDVSNVSKIDSLDAQLSGLSHIRGLKKSKVVNQIGLGGNLDYYNKH</sequence>
<dbReference type="Proteomes" id="UP001363035">
    <property type="component" value="Unassembled WGS sequence"/>
</dbReference>
<accession>A0ABU8I4U0</accession>
<gene>
    <name evidence="1" type="ORF">VJ786_06520</name>
</gene>
<dbReference type="RefSeq" id="WP_099365914.1">
    <property type="nucleotide sequence ID" value="NZ_JAYLLN010000011.1"/>
</dbReference>
<protein>
    <recommendedName>
        <fullName evidence="3">Auto-transporter adhesin head GIN domain-containing protein</fullName>
    </recommendedName>
</protein>
<keyword evidence="2" id="KW-1185">Reference proteome</keyword>
<organism evidence="1 2">
    <name type="scientific">Sphingobacterium tenebrionis</name>
    <dbReference type="NCBI Taxonomy" id="3111775"/>
    <lineage>
        <taxon>Bacteria</taxon>
        <taxon>Pseudomonadati</taxon>
        <taxon>Bacteroidota</taxon>
        <taxon>Sphingobacteriia</taxon>
        <taxon>Sphingobacteriales</taxon>
        <taxon>Sphingobacteriaceae</taxon>
        <taxon>Sphingobacterium</taxon>
    </lineage>
</organism>
<evidence type="ECO:0000313" key="2">
    <source>
        <dbReference type="Proteomes" id="UP001363035"/>
    </source>
</evidence>
<proteinExistence type="predicted"/>
<reference evidence="1 2" key="1">
    <citation type="submission" date="2024-01" db="EMBL/GenBank/DDBJ databases">
        <title>Sphingobacterium tenebrionis sp. nov., a novel endophyte isolated from tenebrio molitor intestines.</title>
        <authorList>
            <person name="Zhang C."/>
        </authorList>
    </citation>
    <scope>NUCLEOTIDE SEQUENCE [LARGE SCALE GENOMIC DNA]</scope>
    <source>
        <strain evidence="1 2">PU5-4</strain>
    </source>
</reference>
<name>A0ABU8I4U0_9SPHI</name>
<dbReference type="EMBL" id="JAYLLN010000011">
    <property type="protein sequence ID" value="MEI5984548.1"/>
    <property type="molecule type" value="Genomic_DNA"/>
</dbReference>
<evidence type="ECO:0000313" key="1">
    <source>
        <dbReference type="EMBL" id="MEI5984548.1"/>
    </source>
</evidence>
<evidence type="ECO:0008006" key="3">
    <source>
        <dbReference type="Google" id="ProtNLM"/>
    </source>
</evidence>
<comment type="caution">
    <text evidence="1">The sequence shown here is derived from an EMBL/GenBank/DDBJ whole genome shotgun (WGS) entry which is preliminary data.</text>
</comment>